<accession>A0A4R2RSK9</accession>
<dbReference type="EMBL" id="SLXV01000032">
    <property type="protein sequence ID" value="TCP65527.1"/>
    <property type="molecule type" value="Genomic_DNA"/>
</dbReference>
<organism evidence="2 3">
    <name type="scientific">Baia soyae</name>
    <dbReference type="NCBI Taxonomy" id="1544746"/>
    <lineage>
        <taxon>Bacteria</taxon>
        <taxon>Bacillati</taxon>
        <taxon>Bacillota</taxon>
        <taxon>Bacilli</taxon>
        <taxon>Bacillales</taxon>
        <taxon>Thermoactinomycetaceae</taxon>
        <taxon>Baia</taxon>
    </lineage>
</organism>
<dbReference type="Proteomes" id="UP000294746">
    <property type="component" value="Unassembled WGS sequence"/>
</dbReference>
<sequence length="129" mass="13788">MKLKIASLVSTAVVALSTSVVFAHGGAQEVHLSELQSSATSKYFTVQDNQNRQLTVTINNQSQGHEEIQYNVLKADGLGNTEVVANGYIAPNGNKTFSKRFGKGDYSLQLICKTQVGCNATGSIGFFGE</sequence>
<reference evidence="2 3" key="1">
    <citation type="submission" date="2019-03" db="EMBL/GenBank/DDBJ databases">
        <title>Genomic Encyclopedia of Type Strains, Phase IV (KMG-IV): sequencing the most valuable type-strain genomes for metagenomic binning, comparative biology and taxonomic classification.</title>
        <authorList>
            <person name="Goeker M."/>
        </authorList>
    </citation>
    <scope>NUCLEOTIDE SEQUENCE [LARGE SCALE GENOMIC DNA]</scope>
    <source>
        <strain evidence="2 3">DSM 46831</strain>
    </source>
</reference>
<dbReference type="OrthoDB" id="9834659at2"/>
<comment type="caution">
    <text evidence="2">The sequence shown here is derived from an EMBL/GenBank/DDBJ whole genome shotgun (WGS) entry which is preliminary data.</text>
</comment>
<evidence type="ECO:0000256" key="1">
    <source>
        <dbReference type="SAM" id="SignalP"/>
    </source>
</evidence>
<proteinExistence type="predicted"/>
<dbReference type="AlphaFoldDB" id="A0A4R2RSK9"/>
<gene>
    <name evidence="2" type="ORF">EDD57_1325</name>
</gene>
<protein>
    <submittedName>
        <fullName evidence="2">Uncharacterized protein</fullName>
    </submittedName>
</protein>
<feature type="chain" id="PRO_5020955225" evidence="1">
    <location>
        <begin position="24"/>
        <end position="129"/>
    </location>
</feature>
<dbReference type="RefSeq" id="WP_131849326.1">
    <property type="nucleotide sequence ID" value="NZ_SLXV01000032.1"/>
</dbReference>
<feature type="signal peptide" evidence="1">
    <location>
        <begin position="1"/>
        <end position="23"/>
    </location>
</feature>
<name>A0A4R2RSK9_9BACL</name>
<evidence type="ECO:0000313" key="3">
    <source>
        <dbReference type="Proteomes" id="UP000294746"/>
    </source>
</evidence>
<evidence type="ECO:0000313" key="2">
    <source>
        <dbReference type="EMBL" id="TCP65527.1"/>
    </source>
</evidence>
<keyword evidence="3" id="KW-1185">Reference proteome</keyword>
<keyword evidence="1" id="KW-0732">Signal</keyword>